<dbReference type="EMBL" id="BLAY01000258">
    <property type="protein sequence ID" value="GET43821.1"/>
    <property type="molecule type" value="Genomic_DNA"/>
</dbReference>
<dbReference type="PANTHER" id="PTHR34107">
    <property type="entry name" value="SLL0198 PROTEIN-RELATED"/>
    <property type="match status" value="1"/>
</dbReference>
<dbReference type="RefSeq" id="WP_226593016.1">
    <property type="nucleotide sequence ID" value="NZ_BLAY01000258.1"/>
</dbReference>
<organism evidence="2 3">
    <name type="scientific">Microseira wollei NIES-4236</name>
    <dbReference type="NCBI Taxonomy" id="2530354"/>
    <lineage>
        <taxon>Bacteria</taxon>
        <taxon>Bacillati</taxon>
        <taxon>Cyanobacteriota</taxon>
        <taxon>Cyanophyceae</taxon>
        <taxon>Oscillatoriophycideae</taxon>
        <taxon>Aerosakkonematales</taxon>
        <taxon>Aerosakkonemataceae</taxon>
        <taxon>Microseira</taxon>
    </lineage>
</organism>
<evidence type="ECO:0000313" key="3">
    <source>
        <dbReference type="Proteomes" id="UP001050975"/>
    </source>
</evidence>
<name>A0AAV3XQ15_9CYAN</name>
<sequence length="180" mass="20269">MLTTTEISKVLTLEDYMLNPPDKTEWVDGQLVEKNGMAAKQGRIQARLARYWGNYIISSNQGGEVYTETPCRTVGRGRCPDVSYITPELLTQFGVNFTVLPQSFPLIAEIVSPTDQAEEVFTKVREYLESGCQEVWLVFPESQWVLAITQQQQRLFNLGEVASTQILLQGFSISVDELLA</sequence>
<evidence type="ECO:0000259" key="1">
    <source>
        <dbReference type="Pfam" id="PF05685"/>
    </source>
</evidence>
<feature type="domain" description="Putative restriction endonuclease" evidence="1">
    <location>
        <begin position="14"/>
        <end position="175"/>
    </location>
</feature>
<dbReference type="InterPro" id="IPR011335">
    <property type="entry name" value="Restrct_endonuc-II-like"/>
</dbReference>
<evidence type="ECO:0000313" key="2">
    <source>
        <dbReference type="EMBL" id="GET43821.1"/>
    </source>
</evidence>
<dbReference type="InterPro" id="IPR008538">
    <property type="entry name" value="Uma2"/>
</dbReference>
<reference evidence="2" key="1">
    <citation type="submission" date="2019-10" db="EMBL/GenBank/DDBJ databases">
        <title>Draft genome sequece of Microseira wollei NIES-4236.</title>
        <authorList>
            <person name="Yamaguchi H."/>
            <person name="Suzuki S."/>
            <person name="Kawachi M."/>
        </authorList>
    </citation>
    <scope>NUCLEOTIDE SEQUENCE</scope>
    <source>
        <strain evidence="2">NIES-4236</strain>
    </source>
</reference>
<dbReference type="InterPro" id="IPR012296">
    <property type="entry name" value="Nuclease_put_TT1808"/>
</dbReference>
<dbReference type="Proteomes" id="UP001050975">
    <property type="component" value="Unassembled WGS sequence"/>
</dbReference>
<keyword evidence="3" id="KW-1185">Reference proteome</keyword>
<gene>
    <name evidence="2" type="ORF">MiSe_86470</name>
</gene>
<protein>
    <recommendedName>
        <fullName evidence="1">Putative restriction endonuclease domain-containing protein</fullName>
    </recommendedName>
</protein>
<proteinExistence type="predicted"/>
<dbReference type="AlphaFoldDB" id="A0AAV3XQ15"/>
<dbReference type="PANTHER" id="PTHR34107:SF4">
    <property type="entry name" value="SLL1222 PROTEIN"/>
    <property type="match status" value="1"/>
</dbReference>
<dbReference type="Gene3D" id="3.90.1570.10">
    <property type="entry name" value="tt1808, chain A"/>
    <property type="match status" value="1"/>
</dbReference>
<comment type="caution">
    <text evidence="2">The sequence shown here is derived from an EMBL/GenBank/DDBJ whole genome shotgun (WGS) entry which is preliminary data.</text>
</comment>
<dbReference type="Pfam" id="PF05685">
    <property type="entry name" value="Uma2"/>
    <property type="match status" value="1"/>
</dbReference>
<dbReference type="SUPFAM" id="SSF52980">
    <property type="entry name" value="Restriction endonuclease-like"/>
    <property type="match status" value="1"/>
</dbReference>
<accession>A0AAV3XQ15</accession>
<dbReference type="CDD" id="cd06260">
    <property type="entry name" value="DUF820-like"/>
    <property type="match status" value="1"/>
</dbReference>